<evidence type="ECO:0000313" key="2">
    <source>
        <dbReference type="EMBL" id="KIJ27693.1"/>
    </source>
</evidence>
<dbReference type="EMBL" id="KN837471">
    <property type="protein sequence ID" value="KIJ24623.1"/>
    <property type="molecule type" value="Genomic_DNA"/>
</dbReference>
<evidence type="ECO:0000313" key="1">
    <source>
        <dbReference type="EMBL" id="KIJ24623.1"/>
    </source>
</evidence>
<dbReference type="EMBL" id="KN837327">
    <property type="protein sequence ID" value="KIJ27693.1"/>
    <property type="molecule type" value="Genomic_DNA"/>
</dbReference>
<dbReference type="Proteomes" id="UP000054279">
    <property type="component" value="Unassembled WGS sequence"/>
</dbReference>
<keyword evidence="3" id="KW-1185">Reference proteome</keyword>
<protein>
    <submittedName>
        <fullName evidence="1">Unplaced genomic scaffold SPHSTscaffold_396, whole genome shotgun sequence</fullName>
    </submittedName>
</protein>
<evidence type="ECO:0000313" key="3">
    <source>
        <dbReference type="Proteomes" id="UP000054279"/>
    </source>
</evidence>
<accession>A0A0C9T6P8</accession>
<gene>
    <name evidence="2" type="ORF">M422DRAFT_271117</name>
    <name evidence="1" type="ORF">M422DRAFT_274549</name>
</gene>
<reference evidence="1 3" key="1">
    <citation type="submission" date="2014-06" db="EMBL/GenBank/DDBJ databases">
        <title>Evolutionary Origins and Diversification of the Mycorrhizal Mutualists.</title>
        <authorList>
            <consortium name="DOE Joint Genome Institute"/>
            <consortium name="Mycorrhizal Genomics Consortium"/>
            <person name="Kohler A."/>
            <person name="Kuo A."/>
            <person name="Nagy L.G."/>
            <person name="Floudas D."/>
            <person name="Copeland A."/>
            <person name="Barry K.W."/>
            <person name="Cichocki N."/>
            <person name="Veneault-Fourrey C."/>
            <person name="LaButti K."/>
            <person name="Lindquist E.A."/>
            <person name="Lipzen A."/>
            <person name="Lundell T."/>
            <person name="Morin E."/>
            <person name="Murat C."/>
            <person name="Riley R."/>
            <person name="Ohm R."/>
            <person name="Sun H."/>
            <person name="Tunlid A."/>
            <person name="Henrissat B."/>
            <person name="Grigoriev I.V."/>
            <person name="Hibbett D.S."/>
            <person name="Martin F."/>
        </authorList>
    </citation>
    <scope>NUCLEOTIDE SEQUENCE [LARGE SCALE GENOMIC DNA]</scope>
    <source>
        <strain evidence="1 3">SS14</strain>
    </source>
</reference>
<dbReference type="HOGENOM" id="CLU_2122636_0_0_1"/>
<organism evidence="1 3">
    <name type="scientific">Sphaerobolus stellatus (strain SS14)</name>
    <dbReference type="NCBI Taxonomy" id="990650"/>
    <lineage>
        <taxon>Eukaryota</taxon>
        <taxon>Fungi</taxon>
        <taxon>Dikarya</taxon>
        <taxon>Basidiomycota</taxon>
        <taxon>Agaricomycotina</taxon>
        <taxon>Agaricomycetes</taxon>
        <taxon>Phallomycetidae</taxon>
        <taxon>Geastrales</taxon>
        <taxon>Sphaerobolaceae</taxon>
        <taxon>Sphaerobolus</taxon>
    </lineage>
</organism>
<name>A0A0C9T6P8_SPHS4</name>
<dbReference type="AlphaFoldDB" id="A0A0C9T6P8"/>
<proteinExistence type="predicted"/>
<sequence>MKPAATLDHDAGNPHDLFCPPLDLDYHLQTASHRPSLFSISVSPSYIHIIARGATSTHTQCIHQNLEDLGPATSRPGCFSKPVPEDILRSIDTYAYSIDTSKHSCRTFHPAMSL</sequence>